<keyword evidence="10" id="KW-1185">Reference proteome</keyword>
<evidence type="ECO:0000256" key="5">
    <source>
        <dbReference type="HAMAP-Rule" id="MF_01114"/>
    </source>
</evidence>
<evidence type="ECO:0000313" key="10">
    <source>
        <dbReference type="Proteomes" id="UP000005435"/>
    </source>
</evidence>
<evidence type="ECO:0000259" key="6">
    <source>
        <dbReference type="Pfam" id="PF02631"/>
    </source>
</evidence>
<evidence type="ECO:0000313" key="9">
    <source>
        <dbReference type="EMBL" id="AEV68287.1"/>
    </source>
</evidence>
<dbReference type="Proteomes" id="UP000005435">
    <property type="component" value="Chromosome"/>
</dbReference>
<dbReference type="HOGENOM" id="CLU_066607_4_1_9"/>
<dbReference type="PANTHER" id="PTHR33602">
    <property type="entry name" value="REGULATORY PROTEIN RECX FAMILY PROTEIN"/>
    <property type="match status" value="1"/>
</dbReference>
<feature type="domain" description="RecX second three-helical" evidence="6">
    <location>
        <begin position="107"/>
        <end position="148"/>
    </location>
</feature>
<dbReference type="eggNOG" id="COG2137">
    <property type="taxonomic scope" value="Bacteria"/>
</dbReference>
<dbReference type="Gene3D" id="1.10.10.10">
    <property type="entry name" value="Winged helix-like DNA-binding domain superfamily/Winged helix DNA-binding domain"/>
    <property type="match status" value="3"/>
</dbReference>
<dbReference type="OrthoDB" id="5421057at2"/>
<accession>G8LSI3</accession>
<evidence type="ECO:0000256" key="1">
    <source>
        <dbReference type="ARBA" id="ARBA00004496"/>
    </source>
</evidence>
<dbReference type="PANTHER" id="PTHR33602:SF1">
    <property type="entry name" value="REGULATORY PROTEIN RECX FAMILY PROTEIN"/>
    <property type="match status" value="1"/>
</dbReference>
<feature type="domain" description="RecX third three-helical" evidence="7">
    <location>
        <begin position="155"/>
        <end position="196"/>
    </location>
</feature>
<name>G8LSI3_ACECE</name>
<keyword evidence="4 5" id="KW-0963">Cytoplasm</keyword>
<evidence type="ECO:0000256" key="2">
    <source>
        <dbReference type="ARBA" id="ARBA00009695"/>
    </source>
</evidence>
<dbReference type="InterPro" id="IPR053925">
    <property type="entry name" value="RecX_HTH_3rd"/>
</dbReference>
<dbReference type="InterPro" id="IPR003783">
    <property type="entry name" value="Regulatory_RecX"/>
</dbReference>
<dbReference type="Pfam" id="PF21981">
    <property type="entry name" value="RecX_HTH3"/>
    <property type="match status" value="1"/>
</dbReference>
<reference evidence="9 10" key="2">
    <citation type="journal article" date="2012" name="Stand. Genomic Sci.">
        <title>Complete Genome Sequence of Clostridium clariflavum DSM 19732.</title>
        <authorList>
            <person name="Izquierdo J.A."/>
            <person name="Goodwin L."/>
            <person name="Davenport K.W."/>
            <person name="Teshima H."/>
            <person name="Bruce D."/>
            <person name="Detter C."/>
            <person name="Tapia R."/>
            <person name="Han S."/>
            <person name="Land M."/>
            <person name="Hauser L."/>
            <person name="Jeffries C.D."/>
            <person name="Han J."/>
            <person name="Pitluck S."/>
            <person name="Nolan M."/>
            <person name="Chen A."/>
            <person name="Huntemann M."/>
            <person name="Mavromatis K."/>
            <person name="Mikhailova N."/>
            <person name="Liolios K."/>
            <person name="Woyke T."/>
            <person name="Lynd L.R."/>
        </authorList>
    </citation>
    <scope>NUCLEOTIDE SEQUENCE [LARGE SCALE GENOMIC DNA]</scope>
    <source>
        <strain evidence="10">DSM 19732 / NBRC 101661 / EBR45</strain>
    </source>
</reference>
<comment type="similarity">
    <text evidence="2 5">Belongs to the RecX family.</text>
</comment>
<dbReference type="InterPro" id="IPR036388">
    <property type="entry name" value="WH-like_DNA-bd_sf"/>
</dbReference>
<evidence type="ECO:0000256" key="4">
    <source>
        <dbReference type="ARBA" id="ARBA00022490"/>
    </source>
</evidence>
<comment type="function">
    <text evidence="5">Modulates RecA activity.</text>
</comment>
<dbReference type="AlphaFoldDB" id="G8LSI3"/>
<dbReference type="GO" id="GO:0006282">
    <property type="term" value="P:regulation of DNA repair"/>
    <property type="evidence" value="ECO:0007669"/>
    <property type="project" value="UniProtKB-UniRule"/>
</dbReference>
<feature type="domain" description="RecX first three-helical" evidence="8">
    <location>
        <begin position="61"/>
        <end position="100"/>
    </location>
</feature>
<evidence type="ECO:0000256" key="3">
    <source>
        <dbReference type="ARBA" id="ARBA00018111"/>
    </source>
</evidence>
<gene>
    <name evidence="5" type="primary">recX</name>
    <name evidence="9" type="ordered locus">Clocl_1665</name>
</gene>
<evidence type="ECO:0000259" key="8">
    <source>
        <dbReference type="Pfam" id="PF21982"/>
    </source>
</evidence>
<reference evidence="10" key="1">
    <citation type="submission" date="2011-12" db="EMBL/GenBank/DDBJ databases">
        <title>Complete sequence of Clostridium clariflavum DSM 19732.</title>
        <authorList>
            <consortium name="US DOE Joint Genome Institute"/>
            <person name="Lucas S."/>
            <person name="Han J."/>
            <person name="Lapidus A."/>
            <person name="Cheng J.-F."/>
            <person name="Goodwin L."/>
            <person name="Pitluck S."/>
            <person name="Peters L."/>
            <person name="Teshima H."/>
            <person name="Detter J.C."/>
            <person name="Han C."/>
            <person name="Tapia R."/>
            <person name="Land M."/>
            <person name="Hauser L."/>
            <person name="Kyrpides N."/>
            <person name="Ivanova N."/>
            <person name="Pagani I."/>
            <person name="Kitzmiller T."/>
            <person name="Lynd L."/>
            <person name="Izquierdo J."/>
            <person name="Woyke T."/>
        </authorList>
    </citation>
    <scope>NUCLEOTIDE SEQUENCE [LARGE SCALE GENOMIC DNA]</scope>
    <source>
        <strain evidence="10">DSM 19732 / NBRC 101661 / EBR45</strain>
    </source>
</reference>
<proteinExistence type="inferred from homology"/>
<evidence type="ECO:0000259" key="7">
    <source>
        <dbReference type="Pfam" id="PF21981"/>
    </source>
</evidence>
<organism evidence="9 10">
    <name type="scientific">Acetivibrio clariflavus (strain DSM 19732 / NBRC 101661 / EBR45)</name>
    <name type="common">Clostridium clariflavum</name>
    <dbReference type="NCBI Taxonomy" id="720554"/>
    <lineage>
        <taxon>Bacteria</taxon>
        <taxon>Bacillati</taxon>
        <taxon>Bacillota</taxon>
        <taxon>Clostridia</taxon>
        <taxon>Eubacteriales</taxon>
        <taxon>Oscillospiraceae</taxon>
        <taxon>Acetivibrio</taxon>
    </lineage>
</organism>
<dbReference type="KEGG" id="ccl:Clocl_1665"/>
<comment type="subcellular location">
    <subcellularLocation>
        <location evidence="1 5">Cytoplasm</location>
    </subcellularLocation>
</comment>
<dbReference type="GO" id="GO:0005737">
    <property type="term" value="C:cytoplasm"/>
    <property type="evidence" value="ECO:0007669"/>
    <property type="project" value="UniProtKB-SubCell"/>
</dbReference>
<dbReference type="InterPro" id="IPR053924">
    <property type="entry name" value="RecX_HTH_2nd"/>
</dbReference>
<sequence>MIITSFEKSSKNKDMISVFIDNQYAFSLPEEEYLRLGLYEKSEITEEELGYIKREVLIKSAKSKAIKYVSLKLMSEKELYSKLLSKGFDEEISRIVVDDLKALGYINDKIYAQKFVFERSKLKPKSKKMLRMELSNRGISDDIIDEVLDNFEYDEITVIERLIKKKFGKYDLTDPKIEKKVFSFLTHRGFSYENIRHGLLNICKDE</sequence>
<dbReference type="InterPro" id="IPR053926">
    <property type="entry name" value="RecX_HTH_1st"/>
</dbReference>
<dbReference type="STRING" id="720554.Clocl_1665"/>
<dbReference type="Pfam" id="PF02631">
    <property type="entry name" value="RecX_HTH2"/>
    <property type="match status" value="1"/>
</dbReference>
<dbReference type="HAMAP" id="MF_01114">
    <property type="entry name" value="RecX"/>
    <property type="match status" value="1"/>
</dbReference>
<protein>
    <recommendedName>
        <fullName evidence="3 5">Regulatory protein RecX</fullName>
    </recommendedName>
</protein>
<dbReference type="EMBL" id="CP003065">
    <property type="protein sequence ID" value="AEV68287.1"/>
    <property type="molecule type" value="Genomic_DNA"/>
</dbReference>
<dbReference type="RefSeq" id="WP_014254876.1">
    <property type="nucleotide sequence ID" value="NC_016627.1"/>
</dbReference>
<dbReference type="Pfam" id="PF21982">
    <property type="entry name" value="RecX_HTH1"/>
    <property type="match status" value="1"/>
</dbReference>